<evidence type="ECO:0000256" key="1">
    <source>
        <dbReference type="SAM" id="Phobius"/>
    </source>
</evidence>
<keyword evidence="1" id="KW-1133">Transmembrane helix</keyword>
<evidence type="ECO:0000313" key="3">
    <source>
        <dbReference type="Proteomes" id="UP000612899"/>
    </source>
</evidence>
<dbReference type="RefSeq" id="WP_203909913.1">
    <property type="nucleotide sequence ID" value="NZ_BONY01000024.1"/>
</dbReference>
<dbReference type="AlphaFoldDB" id="A0A8J3VH31"/>
<keyword evidence="3" id="KW-1185">Reference proteome</keyword>
<gene>
    <name evidence="2" type="ORF">Rhe02_41520</name>
</gene>
<dbReference type="Proteomes" id="UP000612899">
    <property type="component" value="Unassembled WGS sequence"/>
</dbReference>
<proteinExistence type="predicted"/>
<keyword evidence="1" id="KW-0812">Transmembrane</keyword>
<comment type="caution">
    <text evidence="2">The sequence shown here is derived from an EMBL/GenBank/DDBJ whole genome shotgun (WGS) entry which is preliminary data.</text>
</comment>
<reference evidence="2" key="1">
    <citation type="submission" date="2021-01" db="EMBL/GenBank/DDBJ databases">
        <title>Whole genome shotgun sequence of Rhizocola hellebori NBRC 109834.</title>
        <authorList>
            <person name="Komaki H."/>
            <person name="Tamura T."/>
        </authorList>
    </citation>
    <scope>NUCLEOTIDE SEQUENCE</scope>
    <source>
        <strain evidence="2">NBRC 109834</strain>
    </source>
</reference>
<feature type="transmembrane region" description="Helical" evidence="1">
    <location>
        <begin position="40"/>
        <end position="60"/>
    </location>
</feature>
<organism evidence="2 3">
    <name type="scientific">Rhizocola hellebori</name>
    <dbReference type="NCBI Taxonomy" id="1392758"/>
    <lineage>
        <taxon>Bacteria</taxon>
        <taxon>Bacillati</taxon>
        <taxon>Actinomycetota</taxon>
        <taxon>Actinomycetes</taxon>
        <taxon>Micromonosporales</taxon>
        <taxon>Micromonosporaceae</taxon>
        <taxon>Rhizocola</taxon>
    </lineage>
</organism>
<protein>
    <recommendedName>
        <fullName evidence="4">DUF4232 domain-containing protein</fullName>
    </recommendedName>
</protein>
<name>A0A8J3VH31_9ACTN</name>
<keyword evidence="1" id="KW-0472">Membrane</keyword>
<evidence type="ECO:0008006" key="4">
    <source>
        <dbReference type="Google" id="ProtNLM"/>
    </source>
</evidence>
<sequence>MTVEQQLRETLQGKTQAVTGWADPVTQIERGVRRRKRRRLAVQAVAAVTVLVTVLTVGLIQRRPAETPTNIDATVDEAVGVPHILRRSPRPDRAACPPERIMEVEWIVQSAPWGMSTGFGARLFTDQRCTLSGRPQLFGVDVATGQRVEIPFVPNVAPMDSGRVRQFPATIDGGELARVEIHGNSACPTGQSPQSYRDLSLLIGDRQLDLPDQRSLTAVCGADVSEWFVEPPMEYASLDAYLLAPKTLRRGEDFSYTVQIANRFPRKFNIQDCPVYLLGLGAQGQTWRRLSCDISSIDAHRTVRFRMTGHVPADAAVGPAKLTWIGVLPNGEVIVADMATSGYPVSITQ</sequence>
<dbReference type="EMBL" id="BONY01000024">
    <property type="protein sequence ID" value="GIH06085.1"/>
    <property type="molecule type" value="Genomic_DNA"/>
</dbReference>
<accession>A0A8J3VH31</accession>
<evidence type="ECO:0000313" key="2">
    <source>
        <dbReference type="EMBL" id="GIH06085.1"/>
    </source>
</evidence>